<proteinExistence type="inferred from homology"/>
<dbReference type="Gene3D" id="3.40.50.150">
    <property type="entry name" value="Vaccinia Virus protein VP39"/>
    <property type="match status" value="1"/>
</dbReference>
<evidence type="ECO:0000313" key="6">
    <source>
        <dbReference type="Proteomes" id="UP000824782"/>
    </source>
</evidence>
<keyword evidence="2" id="KW-0489">Methyltransferase</keyword>
<keyword evidence="6" id="KW-1185">Reference proteome</keyword>
<keyword evidence="4" id="KW-0949">S-adenosyl-L-methionine</keyword>
<dbReference type="Proteomes" id="UP000824782">
    <property type="component" value="Unassembled WGS sequence"/>
</dbReference>
<dbReference type="PANTHER" id="PTHR10867:SF32">
    <property type="entry name" value="NICOTINAMIDE N-METHYLTRANSFERASE"/>
    <property type="match status" value="1"/>
</dbReference>
<comment type="similarity">
    <text evidence="1">Belongs to the class I-like SAM-binding methyltransferase superfamily. NNMT/PNMT/TEMT family.</text>
</comment>
<evidence type="ECO:0000256" key="1">
    <source>
        <dbReference type="ARBA" id="ARBA00007996"/>
    </source>
</evidence>
<dbReference type="Pfam" id="PF01234">
    <property type="entry name" value="NNMT_PNMT_TEMT"/>
    <property type="match status" value="1"/>
</dbReference>
<gene>
    <name evidence="5" type="ORF">GDO81_022264</name>
</gene>
<evidence type="ECO:0000256" key="2">
    <source>
        <dbReference type="ARBA" id="ARBA00022603"/>
    </source>
</evidence>
<name>A0AAV6YRE3_ENGPU</name>
<evidence type="ECO:0000256" key="3">
    <source>
        <dbReference type="ARBA" id="ARBA00022679"/>
    </source>
</evidence>
<accession>A0AAV6YRE3</accession>
<dbReference type="InterPro" id="IPR000940">
    <property type="entry name" value="NNMT_TEMT_trans"/>
</dbReference>
<dbReference type="AlphaFoldDB" id="A0AAV6YRE3"/>
<dbReference type="SUPFAM" id="SSF53335">
    <property type="entry name" value="S-adenosyl-L-methionine-dependent methyltransferases"/>
    <property type="match status" value="1"/>
</dbReference>
<sequence length="140" mass="15799">MKILVDTGKIYVQEEGSSDHGKPTIQSLLKIDPEKENMTEPKTLPPADVVFIAGLLDVISKDEKDFLKLLRKISRFLKPKGRIILIGDLNAIYIKVGEEKLKVLKHNEDFVSKALIGEKFIIEDQMTVKSVICITAHKEK</sequence>
<keyword evidence="3" id="KW-0808">Transferase</keyword>
<evidence type="ECO:0000256" key="4">
    <source>
        <dbReference type="ARBA" id="ARBA00022691"/>
    </source>
</evidence>
<comment type="caution">
    <text evidence="5">The sequence shown here is derived from an EMBL/GenBank/DDBJ whole genome shotgun (WGS) entry which is preliminary data.</text>
</comment>
<dbReference type="InterPro" id="IPR029063">
    <property type="entry name" value="SAM-dependent_MTases_sf"/>
</dbReference>
<dbReference type="GO" id="GO:0005829">
    <property type="term" value="C:cytosol"/>
    <property type="evidence" value="ECO:0007669"/>
    <property type="project" value="TreeGrafter"/>
</dbReference>
<dbReference type="GO" id="GO:0008170">
    <property type="term" value="F:N-methyltransferase activity"/>
    <property type="evidence" value="ECO:0007669"/>
    <property type="project" value="TreeGrafter"/>
</dbReference>
<dbReference type="EMBL" id="WNYA01019462">
    <property type="protein sequence ID" value="KAG8538653.1"/>
    <property type="molecule type" value="Genomic_DNA"/>
</dbReference>
<dbReference type="PROSITE" id="PS51681">
    <property type="entry name" value="SAM_MT_NNMT_PNMT_TEMT"/>
    <property type="match status" value="1"/>
</dbReference>
<reference evidence="5" key="1">
    <citation type="thesis" date="2020" institute="ProQuest LLC" country="789 East Eisenhower Parkway, Ann Arbor, MI, USA">
        <title>Comparative Genomics and Chromosome Evolution.</title>
        <authorList>
            <person name="Mudd A.B."/>
        </authorList>
    </citation>
    <scope>NUCLEOTIDE SEQUENCE</scope>
    <source>
        <strain evidence="5">237g6f4</strain>
        <tissue evidence="5">Blood</tissue>
    </source>
</reference>
<organism evidence="5 6">
    <name type="scientific">Engystomops pustulosus</name>
    <name type="common">Tungara frog</name>
    <name type="synonym">Physalaemus pustulosus</name>
    <dbReference type="NCBI Taxonomy" id="76066"/>
    <lineage>
        <taxon>Eukaryota</taxon>
        <taxon>Metazoa</taxon>
        <taxon>Chordata</taxon>
        <taxon>Craniata</taxon>
        <taxon>Vertebrata</taxon>
        <taxon>Euteleostomi</taxon>
        <taxon>Amphibia</taxon>
        <taxon>Batrachia</taxon>
        <taxon>Anura</taxon>
        <taxon>Neobatrachia</taxon>
        <taxon>Hyloidea</taxon>
        <taxon>Leptodactylidae</taxon>
        <taxon>Leiuperinae</taxon>
        <taxon>Engystomops</taxon>
    </lineage>
</organism>
<dbReference type="GO" id="GO:0032259">
    <property type="term" value="P:methylation"/>
    <property type="evidence" value="ECO:0007669"/>
    <property type="project" value="UniProtKB-KW"/>
</dbReference>
<evidence type="ECO:0000313" key="5">
    <source>
        <dbReference type="EMBL" id="KAG8538653.1"/>
    </source>
</evidence>
<protein>
    <recommendedName>
        <fullName evidence="7">Methyltransferase type 11 domain-containing protein</fullName>
    </recommendedName>
</protein>
<evidence type="ECO:0008006" key="7">
    <source>
        <dbReference type="Google" id="ProtNLM"/>
    </source>
</evidence>
<dbReference type="PANTHER" id="PTHR10867">
    <property type="entry name" value="NNMT/PNMT/TEMT FAMILY MEMBER"/>
    <property type="match status" value="1"/>
</dbReference>